<feature type="domain" description="Flagellar hook protein FlgE/F/G-like D1" evidence="9">
    <location>
        <begin position="95"/>
        <end position="159"/>
    </location>
</feature>
<dbReference type="GO" id="GO:0009425">
    <property type="term" value="C:bacterial-type flagellum basal body"/>
    <property type="evidence" value="ECO:0007669"/>
    <property type="project" value="UniProtKB-SubCell"/>
</dbReference>
<dbReference type="Pfam" id="PF00460">
    <property type="entry name" value="Flg_bb_rod"/>
    <property type="match status" value="1"/>
</dbReference>
<evidence type="ECO:0000256" key="5">
    <source>
        <dbReference type="RuleBase" id="RU362116"/>
    </source>
</evidence>
<feature type="domain" description="Flagellar hook protein FlgE D2" evidence="8">
    <location>
        <begin position="184"/>
        <end position="321"/>
    </location>
</feature>
<dbReference type="GO" id="GO:0005829">
    <property type="term" value="C:cytosol"/>
    <property type="evidence" value="ECO:0007669"/>
    <property type="project" value="TreeGrafter"/>
</dbReference>
<gene>
    <name evidence="10" type="ORF">SAMN06265827_102196</name>
</gene>
<dbReference type="Proteomes" id="UP000219573">
    <property type="component" value="Unassembled WGS sequence"/>
</dbReference>
<comment type="subcellular location">
    <subcellularLocation>
        <location evidence="1 5">Bacterial flagellum basal body</location>
    </subcellularLocation>
</comment>
<protein>
    <recommendedName>
        <fullName evidence="3 5">Flagellar hook protein FlgE</fullName>
    </recommendedName>
</protein>
<dbReference type="InterPro" id="IPR037058">
    <property type="entry name" value="Falgellar_hook_FlgE_sf"/>
</dbReference>
<dbReference type="GO" id="GO:0009424">
    <property type="term" value="C:bacterial-type flagellum hook"/>
    <property type="evidence" value="ECO:0007669"/>
    <property type="project" value="TreeGrafter"/>
</dbReference>
<evidence type="ECO:0000313" key="11">
    <source>
        <dbReference type="Proteomes" id="UP000219573"/>
    </source>
</evidence>
<sequence length="441" mass="46104">MLRSLYAGVSGLKAHMTKMDVIGNNISNVNTTGYKSSRATFKTMFSQTVQGASAPQEGRGGTNPQQVGLGVSLGSIDKNMGQGNLQSTGINTDLAIDGEGFFIMESGTGPVYSRAGASTFDRDGYLVNSTTGYRMQGWMADANGDINLNGNLTDITLKQSMPAQATDKIPYSGNLDADAEVGKADATNITTVDVYDSLGTTHKVQLEFTKTANNEWNYEITDIGGVDDINNATLNGNGDLTGTITFDETNGNIATIDGESIGDIENGNADFPVLSFTPSGGGIIPTDPISADSPTPITLDFSSIKQRSGAMSADADTPTGYKAGSIKKFAADSSGTITGLYDNGMKQTIGRVALATFNNPAGLTEEGSTVYRTSNNSGLARVGSPGDNGVGVVRAGSLEMSNVDLSGEMTEMITTQRGFQANSKIISTGDQILEQLVNLKR</sequence>
<keyword evidence="4 5" id="KW-0975">Bacterial flagellum</keyword>
<evidence type="ECO:0000259" key="6">
    <source>
        <dbReference type="Pfam" id="PF00460"/>
    </source>
</evidence>
<dbReference type="EMBL" id="OBDZ01000002">
    <property type="protein sequence ID" value="SNY13101.1"/>
    <property type="molecule type" value="Genomic_DNA"/>
</dbReference>
<dbReference type="NCBIfam" id="TIGR03506">
    <property type="entry name" value="FlgEFG_subfam"/>
    <property type="match status" value="1"/>
</dbReference>
<dbReference type="InterPro" id="IPR019776">
    <property type="entry name" value="Flagellar_basal_body_rod_CS"/>
</dbReference>
<organism evidence="10 11">
    <name type="scientific">Orenia metallireducens</name>
    <dbReference type="NCBI Taxonomy" id="1413210"/>
    <lineage>
        <taxon>Bacteria</taxon>
        <taxon>Bacillati</taxon>
        <taxon>Bacillota</taxon>
        <taxon>Clostridia</taxon>
        <taxon>Halanaerobiales</taxon>
        <taxon>Halobacteroidaceae</taxon>
        <taxon>Orenia</taxon>
    </lineage>
</organism>
<dbReference type="SUPFAM" id="SSF117143">
    <property type="entry name" value="Flagellar hook protein flgE"/>
    <property type="match status" value="1"/>
</dbReference>
<dbReference type="InterPro" id="IPR011491">
    <property type="entry name" value="FlgE_D2"/>
</dbReference>
<accession>A0A285FSB4</accession>
<dbReference type="OrthoDB" id="9804559at2"/>
<evidence type="ECO:0000256" key="4">
    <source>
        <dbReference type="ARBA" id="ARBA00023143"/>
    </source>
</evidence>
<evidence type="ECO:0000256" key="1">
    <source>
        <dbReference type="ARBA" id="ARBA00004117"/>
    </source>
</evidence>
<keyword evidence="10" id="KW-0966">Cell projection</keyword>
<name>A0A285FSB4_9FIRM</name>
<keyword evidence="10" id="KW-0969">Cilium</keyword>
<dbReference type="PANTHER" id="PTHR30435">
    <property type="entry name" value="FLAGELLAR PROTEIN"/>
    <property type="match status" value="1"/>
</dbReference>
<dbReference type="InterPro" id="IPR053967">
    <property type="entry name" value="LlgE_F_G-like_D1"/>
</dbReference>
<keyword evidence="11" id="KW-1185">Reference proteome</keyword>
<comment type="similarity">
    <text evidence="2 5">Belongs to the flagella basal body rod proteins family.</text>
</comment>
<reference evidence="11" key="1">
    <citation type="submission" date="2017-09" db="EMBL/GenBank/DDBJ databases">
        <authorList>
            <person name="Varghese N."/>
            <person name="Submissions S."/>
        </authorList>
    </citation>
    <scope>NUCLEOTIDE SEQUENCE [LARGE SCALE GENOMIC DNA]</scope>
    <source>
        <strain evidence="11">MSL47</strain>
    </source>
</reference>
<dbReference type="Gene3D" id="2.60.98.20">
    <property type="entry name" value="Flagellar hook protein FlgE"/>
    <property type="match status" value="1"/>
</dbReference>
<dbReference type="InterPro" id="IPR020013">
    <property type="entry name" value="Flagellar_FlgE/F/G"/>
</dbReference>
<dbReference type="Pfam" id="PF07559">
    <property type="entry name" value="FlgE_D2"/>
    <property type="match status" value="1"/>
</dbReference>
<dbReference type="Pfam" id="PF06429">
    <property type="entry name" value="Flg_bbr_C"/>
    <property type="match status" value="1"/>
</dbReference>
<evidence type="ECO:0000259" key="7">
    <source>
        <dbReference type="Pfam" id="PF06429"/>
    </source>
</evidence>
<evidence type="ECO:0000256" key="3">
    <source>
        <dbReference type="ARBA" id="ARBA00019015"/>
    </source>
</evidence>
<proteinExistence type="inferred from homology"/>
<dbReference type="GO" id="GO:0071978">
    <property type="term" value="P:bacterial-type flagellum-dependent swarming motility"/>
    <property type="evidence" value="ECO:0007669"/>
    <property type="project" value="TreeGrafter"/>
</dbReference>
<comment type="function">
    <text evidence="5">A flexible structure which links the flagellar filament to the drive apparatus in the basal body.</text>
</comment>
<dbReference type="AlphaFoldDB" id="A0A285FSB4"/>
<evidence type="ECO:0000256" key="2">
    <source>
        <dbReference type="ARBA" id="ARBA00009677"/>
    </source>
</evidence>
<keyword evidence="10" id="KW-0282">Flagellum</keyword>
<feature type="domain" description="Flagellar basal-body/hook protein C-terminal" evidence="7">
    <location>
        <begin position="395"/>
        <end position="439"/>
    </location>
</feature>
<evidence type="ECO:0000259" key="9">
    <source>
        <dbReference type="Pfam" id="PF22692"/>
    </source>
</evidence>
<dbReference type="RefSeq" id="WP_097016454.1">
    <property type="nucleotide sequence ID" value="NZ_OBDZ01000002.1"/>
</dbReference>
<dbReference type="InterPro" id="IPR001444">
    <property type="entry name" value="Flag_bb_rod_N"/>
</dbReference>
<dbReference type="InterPro" id="IPR010930">
    <property type="entry name" value="Flg_bb/hook_C_dom"/>
</dbReference>
<dbReference type="Pfam" id="PF22692">
    <property type="entry name" value="LlgE_F_G_D1"/>
    <property type="match status" value="1"/>
</dbReference>
<dbReference type="PROSITE" id="PS00588">
    <property type="entry name" value="FLAGELLA_BB_ROD"/>
    <property type="match status" value="1"/>
</dbReference>
<evidence type="ECO:0000313" key="10">
    <source>
        <dbReference type="EMBL" id="SNY13101.1"/>
    </source>
</evidence>
<feature type="domain" description="Flagellar basal body rod protein N-terminal" evidence="6">
    <location>
        <begin position="5"/>
        <end position="35"/>
    </location>
</feature>
<evidence type="ECO:0000259" key="8">
    <source>
        <dbReference type="Pfam" id="PF07559"/>
    </source>
</evidence>
<dbReference type="InterPro" id="IPR037925">
    <property type="entry name" value="FlgE/F/G-like"/>
</dbReference>
<dbReference type="PANTHER" id="PTHR30435:SF1">
    <property type="entry name" value="FLAGELLAR HOOK PROTEIN FLGE"/>
    <property type="match status" value="1"/>
</dbReference>